<accession>A0A919TKZ7</accession>
<gene>
    <name evidence="1" type="ORF">Asi03nite_41140</name>
</gene>
<protein>
    <submittedName>
        <fullName evidence="1">Uncharacterized protein</fullName>
    </submittedName>
</protein>
<comment type="caution">
    <text evidence="1">The sequence shown here is derived from an EMBL/GenBank/DDBJ whole genome shotgun (WGS) entry which is preliminary data.</text>
</comment>
<sequence>MEQVGDHDHGAAGVAPGVDLAPEVQVRPLVEALVRLVEQQQVGRVQLAEDQVELLPGAAGELLDVLGRSGRQASLAARCVPVERARPGVTRAAAPNRVKCSSAVSQPAVPPSCGT</sequence>
<keyword evidence="2" id="KW-1185">Reference proteome</keyword>
<proteinExistence type="predicted"/>
<evidence type="ECO:0000313" key="2">
    <source>
        <dbReference type="Proteomes" id="UP000629619"/>
    </source>
</evidence>
<reference evidence="1" key="1">
    <citation type="submission" date="2021-01" db="EMBL/GenBank/DDBJ databases">
        <title>Whole genome shotgun sequence of Actinoplanes siamensis NBRC 109076.</title>
        <authorList>
            <person name="Komaki H."/>
            <person name="Tamura T."/>
        </authorList>
    </citation>
    <scope>NUCLEOTIDE SEQUENCE</scope>
    <source>
        <strain evidence="1">NBRC 109076</strain>
    </source>
</reference>
<dbReference type="Proteomes" id="UP000629619">
    <property type="component" value="Unassembled WGS sequence"/>
</dbReference>
<name>A0A919TKZ7_9ACTN</name>
<dbReference type="AlphaFoldDB" id="A0A919TKZ7"/>
<organism evidence="1 2">
    <name type="scientific">Actinoplanes siamensis</name>
    <dbReference type="NCBI Taxonomy" id="1223317"/>
    <lineage>
        <taxon>Bacteria</taxon>
        <taxon>Bacillati</taxon>
        <taxon>Actinomycetota</taxon>
        <taxon>Actinomycetes</taxon>
        <taxon>Micromonosporales</taxon>
        <taxon>Micromonosporaceae</taxon>
        <taxon>Actinoplanes</taxon>
    </lineage>
</organism>
<evidence type="ECO:0000313" key="1">
    <source>
        <dbReference type="EMBL" id="GIF06576.1"/>
    </source>
</evidence>
<dbReference type="EMBL" id="BOMW01000037">
    <property type="protein sequence ID" value="GIF06576.1"/>
    <property type="molecule type" value="Genomic_DNA"/>
</dbReference>